<keyword evidence="1" id="KW-0472">Membrane</keyword>
<gene>
    <name evidence="2" type="ORF">K6753_07225</name>
</gene>
<dbReference type="Proteomes" id="UP001430954">
    <property type="component" value="Unassembled WGS sequence"/>
</dbReference>
<proteinExistence type="predicted"/>
<keyword evidence="3" id="KW-1185">Reference proteome</keyword>
<evidence type="ECO:0008006" key="4">
    <source>
        <dbReference type="Google" id="ProtNLM"/>
    </source>
</evidence>
<dbReference type="RefSeq" id="WP_223675749.1">
    <property type="nucleotide sequence ID" value="NZ_JAINZW010000003.1"/>
</dbReference>
<name>A0ABS7T623_9GAMM</name>
<evidence type="ECO:0000313" key="3">
    <source>
        <dbReference type="Proteomes" id="UP001430954"/>
    </source>
</evidence>
<accession>A0ABS7T623</accession>
<sequence>MFAHAFRFDHAQFQSRVRHAFEPRKPRHPLVRIAFGLVGLALLAVMVVFGVVVGAAMIAAGLLYKLWRSRTTPVARDANRHVVDGEYRVVDRASLDDRRAARR</sequence>
<comment type="caution">
    <text evidence="2">The sequence shown here is derived from an EMBL/GenBank/DDBJ whole genome shotgun (WGS) entry which is preliminary data.</text>
</comment>
<dbReference type="EMBL" id="JAINZW010000003">
    <property type="protein sequence ID" value="MBZ4039322.1"/>
    <property type="molecule type" value="Genomic_DNA"/>
</dbReference>
<protein>
    <recommendedName>
        <fullName evidence="4">Transmembrane protein</fullName>
    </recommendedName>
</protein>
<organism evidence="2 3">
    <name type="scientific">Novilysobacter selenitireducens</name>
    <dbReference type="NCBI Taxonomy" id="2872639"/>
    <lineage>
        <taxon>Bacteria</taxon>
        <taxon>Pseudomonadati</taxon>
        <taxon>Pseudomonadota</taxon>
        <taxon>Gammaproteobacteria</taxon>
        <taxon>Lysobacterales</taxon>
        <taxon>Lysobacteraceae</taxon>
        <taxon>Novilysobacter</taxon>
    </lineage>
</organism>
<keyword evidence="1" id="KW-0812">Transmembrane</keyword>
<evidence type="ECO:0000256" key="1">
    <source>
        <dbReference type="SAM" id="Phobius"/>
    </source>
</evidence>
<reference evidence="2 3" key="1">
    <citation type="submission" date="2021-09" db="EMBL/GenBank/DDBJ databases">
        <title>Lysobacter sp. 13A isolated from the river sediment.</title>
        <authorList>
            <person name="Liu H."/>
            <person name="Li S."/>
            <person name="Mao S."/>
        </authorList>
    </citation>
    <scope>NUCLEOTIDE SEQUENCE [LARGE SCALE GENOMIC DNA]</scope>
    <source>
        <strain evidence="2 3">13A</strain>
    </source>
</reference>
<evidence type="ECO:0000313" key="2">
    <source>
        <dbReference type="EMBL" id="MBZ4039322.1"/>
    </source>
</evidence>
<keyword evidence="1" id="KW-1133">Transmembrane helix</keyword>
<feature type="transmembrane region" description="Helical" evidence="1">
    <location>
        <begin position="33"/>
        <end position="64"/>
    </location>
</feature>